<evidence type="ECO:0000313" key="2">
    <source>
        <dbReference type="Proteomes" id="UP001443914"/>
    </source>
</evidence>
<comment type="caution">
    <text evidence="1">The sequence shown here is derived from an EMBL/GenBank/DDBJ whole genome shotgun (WGS) entry which is preliminary data.</text>
</comment>
<protein>
    <submittedName>
        <fullName evidence="1">Uncharacterized protein</fullName>
    </submittedName>
</protein>
<reference evidence="1" key="1">
    <citation type="submission" date="2024-03" db="EMBL/GenBank/DDBJ databases">
        <title>WGS assembly of Saponaria officinalis var. Norfolk2.</title>
        <authorList>
            <person name="Jenkins J."/>
            <person name="Shu S."/>
            <person name="Grimwood J."/>
            <person name="Barry K."/>
            <person name="Goodstein D."/>
            <person name="Schmutz J."/>
            <person name="Leebens-Mack J."/>
            <person name="Osbourn A."/>
        </authorList>
    </citation>
    <scope>NUCLEOTIDE SEQUENCE [LARGE SCALE GENOMIC DNA]</scope>
    <source>
        <strain evidence="1">JIC</strain>
    </source>
</reference>
<keyword evidence="2" id="KW-1185">Reference proteome</keyword>
<gene>
    <name evidence="1" type="ORF">RND81_06G101100</name>
</gene>
<sequence>MLYNEASTSSTSTSPTTQCAFKVQLVSRSKNERLLEKYFDAFEFDFDYEKSGIWSPPVRRTAYIGSSGRVFTEEELIAKLRNALESRKDAPCVDVRGCISSLFSSFQKRVVKSKEITHVCDYC</sequence>
<dbReference type="PANTHER" id="PTHR34287">
    <property type="entry name" value="OS06G0551500 PROTEIN-RELATED"/>
    <property type="match status" value="1"/>
</dbReference>
<proteinExistence type="predicted"/>
<name>A0AAW1K4Q0_SAPOF</name>
<dbReference type="PANTHER" id="PTHR34287:SF2">
    <property type="match status" value="1"/>
</dbReference>
<accession>A0AAW1K4Q0</accession>
<organism evidence="1 2">
    <name type="scientific">Saponaria officinalis</name>
    <name type="common">Common soapwort</name>
    <name type="synonym">Lychnis saponaria</name>
    <dbReference type="NCBI Taxonomy" id="3572"/>
    <lineage>
        <taxon>Eukaryota</taxon>
        <taxon>Viridiplantae</taxon>
        <taxon>Streptophyta</taxon>
        <taxon>Embryophyta</taxon>
        <taxon>Tracheophyta</taxon>
        <taxon>Spermatophyta</taxon>
        <taxon>Magnoliopsida</taxon>
        <taxon>eudicotyledons</taxon>
        <taxon>Gunneridae</taxon>
        <taxon>Pentapetalae</taxon>
        <taxon>Caryophyllales</taxon>
        <taxon>Caryophyllaceae</taxon>
        <taxon>Caryophylleae</taxon>
        <taxon>Saponaria</taxon>
    </lineage>
</organism>
<dbReference type="AlphaFoldDB" id="A0AAW1K4Q0"/>
<dbReference type="Proteomes" id="UP001443914">
    <property type="component" value="Unassembled WGS sequence"/>
</dbReference>
<dbReference type="EMBL" id="JBDFQZ010000006">
    <property type="protein sequence ID" value="KAK9714526.1"/>
    <property type="molecule type" value="Genomic_DNA"/>
</dbReference>
<evidence type="ECO:0000313" key="1">
    <source>
        <dbReference type="EMBL" id="KAK9714526.1"/>
    </source>
</evidence>